<proteinExistence type="predicted"/>
<name>A0ACD6ASW2_AVESA</name>
<organism evidence="1 2">
    <name type="scientific">Avena sativa</name>
    <name type="common">Oat</name>
    <dbReference type="NCBI Taxonomy" id="4498"/>
    <lineage>
        <taxon>Eukaryota</taxon>
        <taxon>Viridiplantae</taxon>
        <taxon>Streptophyta</taxon>
        <taxon>Embryophyta</taxon>
        <taxon>Tracheophyta</taxon>
        <taxon>Spermatophyta</taxon>
        <taxon>Magnoliopsida</taxon>
        <taxon>Liliopsida</taxon>
        <taxon>Poales</taxon>
        <taxon>Poaceae</taxon>
        <taxon>BOP clade</taxon>
        <taxon>Pooideae</taxon>
        <taxon>Poodae</taxon>
        <taxon>Poeae</taxon>
        <taxon>Poeae Chloroplast Group 1 (Aveneae type)</taxon>
        <taxon>Aveninae</taxon>
        <taxon>Avena</taxon>
    </lineage>
</organism>
<sequence>MSSLYLPNRQSSFDLSKEERAQGNVDIELGLQGDISSSAQPGLDGFFEQVRDIQKVLDTLTKLLKDLQKSNEESKVVTKAAAMKEIKKRMEKDVNEVTKVARLGKSKLLQLNKDNLTNREKAGFGKGSAVDRTRISTTNALTTKFRERISEFQTLREAIQTEYREVVERRIFTGP</sequence>
<reference evidence="1" key="1">
    <citation type="submission" date="2025-09" db="UniProtKB">
        <authorList>
            <consortium name="EnsemblPlants"/>
        </authorList>
    </citation>
    <scope>IDENTIFICATION</scope>
</reference>
<protein>
    <submittedName>
        <fullName evidence="1">Uncharacterized protein</fullName>
    </submittedName>
</protein>
<dbReference type="Proteomes" id="UP001732700">
    <property type="component" value="Unassembled WGS sequence"/>
</dbReference>
<evidence type="ECO:0000313" key="1">
    <source>
        <dbReference type="EnsemblPlants" id="AVESA.00010b.r2.UnG1428730.1.CDS"/>
    </source>
</evidence>
<dbReference type="EnsemblPlants" id="AVESA.00010b.r2.UnG1428730.1">
    <property type="protein sequence ID" value="AVESA.00010b.r2.UnG1428730.1.CDS"/>
    <property type="gene ID" value="AVESA.00010b.r2.UnG1428730"/>
</dbReference>
<evidence type="ECO:0000313" key="2">
    <source>
        <dbReference type="Proteomes" id="UP001732700"/>
    </source>
</evidence>
<keyword evidence="2" id="KW-1185">Reference proteome</keyword>
<accession>A0ACD6ASW2</accession>